<feature type="region of interest" description="Disordered" evidence="1">
    <location>
        <begin position="1"/>
        <end position="31"/>
    </location>
</feature>
<protein>
    <submittedName>
        <fullName evidence="2">Uncharacterized protein</fullName>
    </submittedName>
</protein>
<evidence type="ECO:0000313" key="2">
    <source>
        <dbReference type="EMBL" id="ESU41344.1"/>
    </source>
</evidence>
<gene>
    <name evidence="2" type="ORF">GSB_152578</name>
</gene>
<reference evidence="2 3" key="2">
    <citation type="journal article" date="2013" name="Genome Biol. Evol.">
        <title>Genome sequencing of Giardia lamblia genotypes A2 and B isolates (DH and GS) and comparative analysis with the genomes of genotypes A1 and E (WB and Pig).</title>
        <authorList>
            <person name="Adam R.D."/>
            <person name="Dahlstrom E.W."/>
            <person name="Martens C.A."/>
            <person name="Bruno D.P."/>
            <person name="Barbian K.D."/>
            <person name="Ricklefs S.M."/>
            <person name="Hernandez M.M."/>
            <person name="Narla N.P."/>
            <person name="Patel R.B."/>
            <person name="Porcella S.F."/>
            <person name="Nash T.E."/>
        </authorList>
    </citation>
    <scope>NUCLEOTIDE SEQUENCE [LARGE SCALE GENOMIC DNA]</scope>
    <source>
        <strain evidence="2 3">GS</strain>
    </source>
</reference>
<name>V6TRY3_GIAIN</name>
<dbReference type="AlphaFoldDB" id="V6TRY3"/>
<sequence>MNTILTTRQPSRELTHRETTTRTPDSDDCTI</sequence>
<accession>V6TRY3</accession>
<proteinExistence type="predicted"/>
<evidence type="ECO:0000313" key="3">
    <source>
        <dbReference type="Proteomes" id="UP000018040"/>
    </source>
</evidence>
<feature type="compositionally biased region" description="Basic and acidic residues" evidence="1">
    <location>
        <begin position="10"/>
        <end position="20"/>
    </location>
</feature>
<evidence type="ECO:0000256" key="1">
    <source>
        <dbReference type="SAM" id="MobiDB-lite"/>
    </source>
</evidence>
<organism evidence="2 3">
    <name type="scientific">Giardia intestinalis</name>
    <name type="common">Giardia lamblia</name>
    <dbReference type="NCBI Taxonomy" id="5741"/>
    <lineage>
        <taxon>Eukaryota</taxon>
        <taxon>Metamonada</taxon>
        <taxon>Diplomonadida</taxon>
        <taxon>Hexamitidae</taxon>
        <taxon>Giardiinae</taxon>
        <taxon>Giardia</taxon>
    </lineage>
</organism>
<comment type="caution">
    <text evidence="2">The sequence shown here is derived from an EMBL/GenBank/DDBJ whole genome shotgun (WGS) entry which is preliminary data.</text>
</comment>
<dbReference type="EMBL" id="AHHH01000132">
    <property type="protein sequence ID" value="ESU41344.1"/>
    <property type="molecule type" value="Genomic_DNA"/>
</dbReference>
<reference evidence="3" key="1">
    <citation type="submission" date="2012-02" db="EMBL/GenBank/DDBJ databases">
        <title>Genome sequencing of Giardia lamblia Genotypes A2 and B isolates (DH and GS) and comparative analysis with the genomes of Genotypes A1 and E (WB and Pig).</title>
        <authorList>
            <person name="Adam R."/>
            <person name="Dahlstrom E."/>
            <person name="Martens C."/>
            <person name="Bruno D."/>
            <person name="Barbian K."/>
            <person name="Porcella S.F."/>
            <person name="Nash T."/>
        </authorList>
    </citation>
    <scope>NUCLEOTIDE SEQUENCE</scope>
    <source>
        <strain evidence="3">GS</strain>
    </source>
</reference>
<dbReference type="Proteomes" id="UP000018040">
    <property type="component" value="Unassembled WGS sequence"/>
</dbReference>